<protein>
    <recommendedName>
        <fullName evidence="5">Helix-turn-helix domain-containing protein</fullName>
    </recommendedName>
</protein>
<evidence type="ECO:0000313" key="2">
    <source>
        <dbReference type="EMBL" id="PJZ61887.1"/>
    </source>
</evidence>
<sequence>MKKKKDFEFAPLSALLNLPYSEAIVWIVLWSFQGHNANCWPTLNTISRRLGGRLKPRRISQLTNKLVKRGWLIKQRRGNRRSNIYVVTIPTDLLFVPDFTSLPFINSENKLASLATIKEPTWLGFLNWAKERLTPSSNKLLEKVEIKVEKDLIQILSPLPESVSMVARKYFAEECYRKIRIEFIVKAEDRQLFSAV</sequence>
<proteinExistence type="predicted"/>
<evidence type="ECO:0000313" key="4">
    <source>
        <dbReference type="Proteomes" id="UP000232188"/>
    </source>
</evidence>
<dbReference type="InterPro" id="IPR036388">
    <property type="entry name" value="WH-like_DNA-bd_sf"/>
</dbReference>
<dbReference type="EMBL" id="NPDU01000024">
    <property type="protein sequence ID" value="PJZ61887.1"/>
    <property type="molecule type" value="Genomic_DNA"/>
</dbReference>
<dbReference type="EMBL" id="NPDV01000022">
    <property type="protein sequence ID" value="PJZ51604.1"/>
    <property type="molecule type" value="Genomic_DNA"/>
</dbReference>
<dbReference type="Proteomes" id="UP000232188">
    <property type="component" value="Unassembled WGS sequence"/>
</dbReference>
<dbReference type="InterPro" id="IPR036390">
    <property type="entry name" value="WH_DNA-bd_sf"/>
</dbReference>
<dbReference type="RefSeq" id="WP_100787399.1">
    <property type="nucleotide sequence ID" value="NZ_NPDU01000024.1"/>
</dbReference>
<evidence type="ECO:0000313" key="1">
    <source>
        <dbReference type="EMBL" id="PJZ51604.1"/>
    </source>
</evidence>
<dbReference type="AlphaFoldDB" id="A0A2M9YJC3"/>
<dbReference type="Proteomes" id="UP000232149">
    <property type="component" value="Unassembled WGS sequence"/>
</dbReference>
<evidence type="ECO:0008006" key="5">
    <source>
        <dbReference type="Google" id="ProtNLM"/>
    </source>
</evidence>
<dbReference type="SUPFAM" id="SSF46785">
    <property type="entry name" value="Winged helix' DNA-binding domain"/>
    <property type="match status" value="1"/>
</dbReference>
<evidence type="ECO:0000313" key="3">
    <source>
        <dbReference type="Proteomes" id="UP000232149"/>
    </source>
</evidence>
<gene>
    <name evidence="2" type="ORF">CH376_10815</name>
    <name evidence="1" type="ORF">CH380_19350</name>
</gene>
<name>A0A2M9YJC3_9LEPT</name>
<organism evidence="1 4">
    <name type="scientific">Leptospira adleri</name>
    <dbReference type="NCBI Taxonomy" id="2023186"/>
    <lineage>
        <taxon>Bacteria</taxon>
        <taxon>Pseudomonadati</taxon>
        <taxon>Spirochaetota</taxon>
        <taxon>Spirochaetia</taxon>
        <taxon>Leptospirales</taxon>
        <taxon>Leptospiraceae</taxon>
        <taxon>Leptospira</taxon>
    </lineage>
</organism>
<comment type="caution">
    <text evidence="1">The sequence shown here is derived from an EMBL/GenBank/DDBJ whole genome shotgun (WGS) entry which is preliminary data.</text>
</comment>
<keyword evidence="3" id="KW-1185">Reference proteome</keyword>
<accession>A0A2M9YJC3</accession>
<dbReference type="Pfam" id="PF13730">
    <property type="entry name" value="HTH_36"/>
    <property type="match status" value="1"/>
</dbReference>
<dbReference type="Gene3D" id="1.10.10.10">
    <property type="entry name" value="Winged helix-like DNA-binding domain superfamily/Winged helix DNA-binding domain"/>
    <property type="match status" value="1"/>
</dbReference>
<reference evidence="3 4" key="1">
    <citation type="submission" date="2017-07" db="EMBL/GenBank/DDBJ databases">
        <title>Leptospira spp. isolated from tropical soils.</title>
        <authorList>
            <person name="Thibeaux R."/>
            <person name="Iraola G."/>
            <person name="Ferres I."/>
            <person name="Bierque E."/>
            <person name="Girault D."/>
            <person name="Soupe-Gilbert M.-E."/>
            <person name="Picardeau M."/>
            <person name="Goarant C."/>
        </authorList>
    </citation>
    <scope>NUCLEOTIDE SEQUENCE [LARGE SCALE GENOMIC DNA]</scope>
    <source>
        <strain evidence="1 4">FH2-B-C1</strain>
        <strain evidence="2 3">FH2-B-D1</strain>
    </source>
</reference>